<keyword evidence="3" id="KW-1185">Reference proteome</keyword>
<keyword evidence="1" id="KW-0812">Transmembrane</keyword>
<feature type="transmembrane region" description="Helical" evidence="1">
    <location>
        <begin position="40"/>
        <end position="58"/>
    </location>
</feature>
<feature type="transmembrane region" description="Helical" evidence="1">
    <location>
        <begin position="7"/>
        <end position="28"/>
    </location>
</feature>
<dbReference type="Proteomes" id="UP000006094">
    <property type="component" value="Chromosome"/>
</dbReference>
<proteinExistence type="predicted"/>
<dbReference type="OrthoDB" id="2476245at2"/>
<accession>K0B2X7</accession>
<gene>
    <name evidence="2" type="ordered locus">Curi_c19670</name>
</gene>
<keyword evidence="1" id="KW-1133">Transmembrane helix</keyword>
<dbReference type="HOGENOM" id="CLU_1988712_0_0_9"/>
<dbReference type="EMBL" id="CP003326">
    <property type="protein sequence ID" value="AFS78971.1"/>
    <property type="molecule type" value="Genomic_DNA"/>
</dbReference>
<evidence type="ECO:0000256" key="1">
    <source>
        <dbReference type="SAM" id="Phobius"/>
    </source>
</evidence>
<feature type="transmembrane region" description="Helical" evidence="1">
    <location>
        <begin position="96"/>
        <end position="114"/>
    </location>
</feature>
<dbReference type="KEGG" id="cad:Curi_c19670"/>
<organism evidence="2 3">
    <name type="scientific">Gottschalkia acidurici (strain ATCC 7906 / DSM 604 / BCRC 14475 / CIP 104303 / KCTC 5404 / NCIMB 10678 / 9a)</name>
    <name type="common">Clostridium acidurici</name>
    <dbReference type="NCBI Taxonomy" id="1128398"/>
    <lineage>
        <taxon>Bacteria</taxon>
        <taxon>Bacillati</taxon>
        <taxon>Bacillota</taxon>
        <taxon>Tissierellia</taxon>
        <taxon>Tissierellales</taxon>
        <taxon>Gottschalkiaceae</taxon>
        <taxon>Gottschalkia</taxon>
    </lineage>
</organism>
<dbReference type="eggNOG" id="ENOG50324WH">
    <property type="taxonomic scope" value="Bacteria"/>
</dbReference>
<evidence type="ECO:0000313" key="3">
    <source>
        <dbReference type="Proteomes" id="UP000006094"/>
    </source>
</evidence>
<sequence>MNKALDIIICLLINSFSFILWGLSMIISSDIPVKISTNEARIMSLLIIIFFICYSIYLKTTKYISLNMSLLLMPLALWFVSMQQALTYHYHKYSTAIDTLGFSITFIIFTQLVYREFKNKKDVRL</sequence>
<evidence type="ECO:0000313" key="2">
    <source>
        <dbReference type="EMBL" id="AFS78971.1"/>
    </source>
</evidence>
<name>K0B2X7_GOTA9</name>
<reference evidence="2 3" key="1">
    <citation type="journal article" date="2012" name="PLoS ONE">
        <title>The purine-utilizing bacterium Clostridium acidurici 9a: a genome-guided metabolic reconsideration.</title>
        <authorList>
            <person name="Hartwich K."/>
            <person name="Poehlein A."/>
            <person name="Daniel R."/>
        </authorList>
    </citation>
    <scope>NUCLEOTIDE SEQUENCE [LARGE SCALE GENOMIC DNA]</scope>
    <source>
        <strain evidence="3">ATCC 7906 / DSM 604 / BCRC 14475 / CIP 104303 / KCTC 5404 / NCIMB 10678 / 9a</strain>
    </source>
</reference>
<keyword evidence="1" id="KW-0472">Membrane</keyword>
<protein>
    <submittedName>
        <fullName evidence="2">Uncharacterized protein</fullName>
    </submittedName>
</protein>
<dbReference type="RefSeq" id="WP_014968107.1">
    <property type="nucleotide sequence ID" value="NC_018664.1"/>
</dbReference>
<dbReference type="AlphaFoldDB" id="K0B2X7"/>